<name>A0A0R0D4S6_9GAMM</name>
<proteinExistence type="predicted"/>
<comment type="caution">
    <text evidence="1">The sequence shown here is derived from an EMBL/GenBank/DDBJ whole genome shotgun (WGS) entry which is preliminary data.</text>
</comment>
<dbReference type="Proteomes" id="UP000051386">
    <property type="component" value="Unassembled WGS sequence"/>
</dbReference>
<dbReference type="PATRIC" id="fig|517011.3.peg.2126"/>
<organism evidence="1 2">
    <name type="scientific">Stenotrophomonas chelatiphaga</name>
    <dbReference type="NCBI Taxonomy" id="517011"/>
    <lineage>
        <taxon>Bacteria</taxon>
        <taxon>Pseudomonadati</taxon>
        <taxon>Pseudomonadota</taxon>
        <taxon>Gammaproteobacteria</taxon>
        <taxon>Lysobacterales</taxon>
        <taxon>Lysobacteraceae</taxon>
        <taxon>Stenotrophomonas</taxon>
    </lineage>
</organism>
<dbReference type="EMBL" id="LDJK01000005">
    <property type="protein sequence ID" value="KRG77135.1"/>
    <property type="molecule type" value="Genomic_DNA"/>
</dbReference>
<accession>A0A0R0D4S6</accession>
<evidence type="ECO:0000313" key="2">
    <source>
        <dbReference type="Proteomes" id="UP000051386"/>
    </source>
</evidence>
<protein>
    <submittedName>
        <fullName evidence="1">Uncharacterized protein</fullName>
    </submittedName>
</protein>
<sequence>MSTRFRPVRIRTQLHLTLRLTQRQPPADGVPRCTLSFRASAPAGWWLTRMLLQSNELDRLIGDLQHQQCLLPDDATQPWRRPGWLDASLPLGLARGEYDAMIQALSARRADLRRTYLPLMTAMRAGRSVPQAVAAIIAC</sequence>
<dbReference type="AlphaFoldDB" id="A0A0R0D4S6"/>
<dbReference type="RefSeq" id="WP_057506980.1">
    <property type="nucleotide sequence ID" value="NZ_LDJK01000005.1"/>
</dbReference>
<evidence type="ECO:0000313" key="1">
    <source>
        <dbReference type="EMBL" id="KRG77135.1"/>
    </source>
</evidence>
<gene>
    <name evidence="1" type="ORF">ABB28_01860</name>
</gene>
<keyword evidence="2" id="KW-1185">Reference proteome</keyword>
<reference evidence="1 2" key="1">
    <citation type="submission" date="2015-05" db="EMBL/GenBank/DDBJ databases">
        <title>Genome sequencing and analysis of members of genus Stenotrophomonas.</title>
        <authorList>
            <person name="Patil P.P."/>
            <person name="Midha S."/>
            <person name="Patil P.B."/>
        </authorList>
    </citation>
    <scope>NUCLEOTIDE SEQUENCE [LARGE SCALE GENOMIC DNA]</scope>
    <source>
        <strain evidence="1 2">DSM 21508</strain>
    </source>
</reference>